<evidence type="ECO:0000256" key="4">
    <source>
        <dbReference type="ARBA" id="ARBA00035401"/>
    </source>
</evidence>
<keyword evidence="3" id="KW-0687">Ribonucleoprotein</keyword>
<dbReference type="InParanoid" id="M3XPZ8"/>
<dbReference type="InterPro" id="IPR023591">
    <property type="entry name" value="Ribosomal_uS2_flav_dom_sf"/>
</dbReference>
<dbReference type="HOGENOM" id="CLU_058171_1_0_1"/>
<dbReference type="PRINTS" id="PR00395">
    <property type="entry name" value="RIBOSOMALS2"/>
</dbReference>
<evidence type="ECO:0000313" key="6">
    <source>
        <dbReference type="Ensembl" id="ENSMPUP00000001148.1"/>
    </source>
</evidence>
<name>M3XPZ8_MUSPF</name>
<protein>
    <recommendedName>
        <fullName evidence="4">40S ribosomal protein SA</fullName>
    </recommendedName>
</protein>
<organism evidence="6">
    <name type="scientific">Mustela putorius furo</name>
    <name type="common">European domestic ferret</name>
    <name type="synonym">Mustela furo</name>
    <dbReference type="NCBI Taxonomy" id="9669"/>
    <lineage>
        <taxon>Eukaryota</taxon>
        <taxon>Metazoa</taxon>
        <taxon>Chordata</taxon>
        <taxon>Craniata</taxon>
        <taxon>Vertebrata</taxon>
        <taxon>Euteleostomi</taxon>
        <taxon>Mammalia</taxon>
        <taxon>Eutheria</taxon>
        <taxon>Laurasiatheria</taxon>
        <taxon>Carnivora</taxon>
        <taxon>Caniformia</taxon>
        <taxon>Musteloidea</taxon>
        <taxon>Mustelidae</taxon>
        <taxon>Mustelinae</taxon>
        <taxon>Mustela</taxon>
    </lineage>
</organism>
<dbReference type="InterPro" id="IPR001865">
    <property type="entry name" value="Ribosomal_uS2"/>
</dbReference>
<dbReference type="Gene3D" id="3.40.50.10490">
    <property type="entry name" value="Glucose-6-phosphate isomerase like protein, domain 1"/>
    <property type="match status" value="1"/>
</dbReference>
<evidence type="ECO:0000256" key="5">
    <source>
        <dbReference type="SAM" id="MobiDB-lite"/>
    </source>
</evidence>
<dbReference type="GeneTree" id="ENSGT00950000183099"/>
<sequence>MSRIFDVLQMKEDGVLKFLAAGIHSGGTNLTSKRNYIYKRKSDGIFSINLENLGVASVGSSGHCCHRNPTDVRVMTFRNTGQRVVRKFAAILGPPTMAGRFTSRAFINQIQGVFQEQRLLVVTAARADHWPLTDVSGVDLPTTAMVEQPICCTCKGAHSVGLMWRVPPRELRMRGTRSWVQLEEVLPDLSFHRDSEEIRAEPTAAEKAVTTEEFQSERTAPAPGFTTPQPEVTDRSEGMRVTSVPCQQIPAQ</sequence>
<keyword evidence="2" id="KW-0689">Ribosomal protein</keyword>
<dbReference type="eggNOG" id="KOG0830">
    <property type="taxonomic scope" value="Eukaryota"/>
</dbReference>
<accession>M3XPZ8</accession>
<dbReference type="InterPro" id="IPR005707">
    <property type="entry name" value="Ribosomal_uS2_euk/arc"/>
</dbReference>
<proteinExistence type="inferred from homology"/>
<dbReference type="SUPFAM" id="SSF52313">
    <property type="entry name" value="Ribosomal protein S2"/>
    <property type="match status" value="1"/>
</dbReference>
<evidence type="ECO:0000256" key="2">
    <source>
        <dbReference type="ARBA" id="ARBA00022980"/>
    </source>
</evidence>
<dbReference type="GO" id="GO:0015935">
    <property type="term" value="C:small ribosomal subunit"/>
    <property type="evidence" value="ECO:0007669"/>
    <property type="project" value="InterPro"/>
</dbReference>
<dbReference type="STRING" id="9669.ENSMPUP00000001148"/>
<dbReference type="PANTHER" id="PTHR11489">
    <property type="entry name" value="40S RIBOSOMAL PROTEIN SA"/>
    <property type="match status" value="1"/>
</dbReference>
<evidence type="ECO:0000256" key="1">
    <source>
        <dbReference type="ARBA" id="ARBA00006242"/>
    </source>
</evidence>
<reference evidence="6" key="1">
    <citation type="submission" date="2024-06" db="UniProtKB">
        <authorList>
            <consortium name="Ensembl"/>
        </authorList>
    </citation>
    <scope>IDENTIFICATION</scope>
</reference>
<dbReference type="EMBL" id="AEYP01031127">
    <property type="status" value="NOT_ANNOTATED_CDS"/>
    <property type="molecule type" value="Genomic_DNA"/>
</dbReference>
<dbReference type="Ensembl" id="ENSMPUT00000001173.1">
    <property type="protein sequence ID" value="ENSMPUP00000001148.1"/>
    <property type="gene ID" value="ENSMPUG00000001159.1"/>
</dbReference>
<comment type="similarity">
    <text evidence="1">Belongs to the universal ribosomal protein uS2 family.</text>
</comment>
<evidence type="ECO:0000256" key="3">
    <source>
        <dbReference type="ARBA" id="ARBA00023274"/>
    </source>
</evidence>
<dbReference type="GO" id="GO:0003735">
    <property type="term" value="F:structural constituent of ribosome"/>
    <property type="evidence" value="ECO:0007669"/>
    <property type="project" value="InterPro"/>
</dbReference>
<dbReference type="GO" id="GO:0006412">
    <property type="term" value="P:translation"/>
    <property type="evidence" value="ECO:0007669"/>
    <property type="project" value="InterPro"/>
</dbReference>
<feature type="region of interest" description="Disordered" evidence="5">
    <location>
        <begin position="196"/>
        <end position="252"/>
    </location>
</feature>
<dbReference type="AlphaFoldDB" id="M3XPZ8"/>